<keyword evidence="2" id="KW-1185">Reference proteome</keyword>
<organism evidence="1 2">
    <name type="scientific">Nostoc commune NIES-4072</name>
    <dbReference type="NCBI Taxonomy" id="2005467"/>
    <lineage>
        <taxon>Bacteria</taxon>
        <taxon>Bacillati</taxon>
        <taxon>Cyanobacteriota</taxon>
        <taxon>Cyanophyceae</taxon>
        <taxon>Nostocales</taxon>
        <taxon>Nostocaceae</taxon>
        <taxon>Nostoc</taxon>
    </lineage>
</organism>
<evidence type="ECO:0008006" key="3">
    <source>
        <dbReference type="Google" id="ProtNLM"/>
    </source>
</evidence>
<accession>A0A2R5FES3</accession>
<dbReference type="Pfam" id="PF06282">
    <property type="entry name" value="DUF1036"/>
    <property type="match status" value="1"/>
</dbReference>
<reference evidence="1 2" key="1">
    <citation type="submission" date="2017-06" db="EMBL/GenBank/DDBJ databases">
        <title>Genome sequencing of cyanobaciteial culture collection at National Institute for Environmental Studies (NIES).</title>
        <authorList>
            <person name="Hirose Y."/>
            <person name="Shimura Y."/>
            <person name="Fujisawa T."/>
            <person name="Nakamura Y."/>
            <person name="Kawachi M."/>
        </authorList>
    </citation>
    <scope>NUCLEOTIDE SEQUENCE [LARGE SCALE GENOMIC DNA]</scope>
    <source>
        <strain evidence="1 2">NIES-4072</strain>
    </source>
</reference>
<dbReference type="InterPro" id="IPR009380">
    <property type="entry name" value="DUF1036"/>
</dbReference>
<protein>
    <recommendedName>
        <fullName evidence="3">DUF1036 domain-containing protein</fullName>
    </recommendedName>
</protein>
<evidence type="ECO:0000313" key="1">
    <source>
        <dbReference type="EMBL" id="GBG16515.1"/>
    </source>
</evidence>
<comment type="caution">
    <text evidence="1">The sequence shown here is derived from an EMBL/GenBank/DDBJ whole genome shotgun (WGS) entry which is preliminary data.</text>
</comment>
<dbReference type="EMBL" id="BDUD01000001">
    <property type="protein sequence ID" value="GBG16515.1"/>
    <property type="molecule type" value="Genomic_DNA"/>
</dbReference>
<sequence>MNLNKSCLFKLASVLTLTSALQITGFLIPTEPIAHAAERNGPVKLCNGDVREDTVTAAIMYYSFEKNGWIAQGWYNIAPGKCAYVLNYRGAMFVYGKTSSTVYSSSGNTGFCGPVSDGFYGYQKTKCRRNEKFYQGIEIAVPSDGGGFNFTFGDPDLVRDI</sequence>
<gene>
    <name evidence="1" type="ORF">NIES4072_01610</name>
</gene>
<name>A0A2R5FES3_NOSCO</name>
<evidence type="ECO:0000313" key="2">
    <source>
        <dbReference type="Proteomes" id="UP000245124"/>
    </source>
</evidence>
<dbReference type="Proteomes" id="UP000245124">
    <property type="component" value="Unassembled WGS sequence"/>
</dbReference>
<dbReference type="AlphaFoldDB" id="A0A2R5FES3"/>
<dbReference type="RefSeq" id="WP_109006874.1">
    <property type="nucleotide sequence ID" value="NZ_BDUD01000001.1"/>
</dbReference>
<proteinExistence type="predicted"/>
<dbReference type="OrthoDB" id="427878at2"/>